<reference evidence="3 4" key="1">
    <citation type="journal article" date="2014" name="PLoS Genet.">
        <title>Phylogenetically driven sequencing of extremely halophilic archaea reveals strategies for static and dynamic osmo-response.</title>
        <authorList>
            <person name="Becker E.A."/>
            <person name="Seitzer P.M."/>
            <person name="Tritt A."/>
            <person name="Larsen D."/>
            <person name="Krusor M."/>
            <person name="Yao A.I."/>
            <person name="Wu D."/>
            <person name="Madern D."/>
            <person name="Eisen J.A."/>
            <person name="Darling A.E."/>
            <person name="Facciotti M.T."/>
        </authorList>
    </citation>
    <scope>NUCLEOTIDE SEQUENCE [LARGE SCALE GENOMIC DNA]</scope>
    <source>
        <strain evidence="3 4">JCM 10717</strain>
    </source>
</reference>
<dbReference type="SUPFAM" id="SSF48452">
    <property type="entry name" value="TPR-like"/>
    <property type="match status" value="1"/>
</dbReference>
<dbReference type="EMBL" id="AOLL01000028">
    <property type="protein sequence ID" value="ELZ88072.1"/>
    <property type="molecule type" value="Genomic_DNA"/>
</dbReference>
<protein>
    <submittedName>
        <fullName evidence="3">Uncharacterized protein</fullName>
    </submittedName>
</protein>
<dbReference type="Gene3D" id="1.25.40.10">
    <property type="entry name" value="Tetratricopeptide repeat domain"/>
    <property type="match status" value="1"/>
</dbReference>
<organism evidence="3 4">
    <name type="scientific">Haloferax volcanii JCM 10717</name>
    <dbReference type="NCBI Taxonomy" id="1227458"/>
    <lineage>
        <taxon>Archaea</taxon>
        <taxon>Methanobacteriati</taxon>
        <taxon>Methanobacteriota</taxon>
        <taxon>Stenosarchaea group</taxon>
        <taxon>Halobacteria</taxon>
        <taxon>Halobacteriales</taxon>
        <taxon>Haloferacaceae</taxon>
        <taxon>Haloferax</taxon>
    </lineage>
</organism>
<dbReference type="GeneID" id="79191871"/>
<gene>
    <name evidence="3" type="ORF">C452_14920</name>
</gene>
<evidence type="ECO:0000313" key="3">
    <source>
        <dbReference type="EMBL" id="ELZ88072.1"/>
    </source>
</evidence>
<dbReference type="AlphaFoldDB" id="M0HWK8"/>
<dbReference type="InterPro" id="IPR019734">
    <property type="entry name" value="TPR_rpt"/>
</dbReference>
<feature type="region of interest" description="Disordered" evidence="2">
    <location>
        <begin position="1"/>
        <end position="21"/>
    </location>
</feature>
<feature type="repeat" description="TPR" evidence="1">
    <location>
        <begin position="60"/>
        <end position="93"/>
    </location>
</feature>
<dbReference type="RefSeq" id="WP_006601282.1">
    <property type="nucleotide sequence ID" value="NZ_AOLL01000028.1"/>
</dbReference>
<sequence>MASTRRHRYSEGQGFGDPYDGFGLDPPTYRVNGRLVDPMDDHVLGEFVDAAGIDPEAVDPAALVEVGLAYVAIEEYEQAIDSFGRAVAYADADASDARA</sequence>
<evidence type="ECO:0000313" key="4">
    <source>
        <dbReference type="Proteomes" id="UP000011577"/>
    </source>
</evidence>
<dbReference type="PATRIC" id="fig|1227458.3.peg.2933"/>
<name>M0HWK8_HALVO</name>
<evidence type="ECO:0000256" key="1">
    <source>
        <dbReference type="PROSITE-ProRule" id="PRU00339"/>
    </source>
</evidence>
<dbReference type="InterPro" id="IPR011990">
    <property type="entry name" value="TPR-like_helical_dom_sf"/>
</dbReference>
<comment type="caution">
    <text evidence="3">The sequence shown here is derived from an EMBL/GenBank/DDBJ whole genome shotgun (WGS) entry which is preliminary data.</text>
</comment>
<evidence type="ECO:0000256" key="2">
    <source>
        <dbReference type="SAM" id="MobiDB-lite"/>
    </source>
</evidence>
<dbReference type="Proteomes" id="UP000011577">
    <property type="component" value="Unassembled WGS sequence"/>
</dbReference>
<dbReference type="PROSITE" id="PS50005">
    <property type="entry name" value="TPR"/>
    <property type="match status" value="1"/>
</dbReference>
<accession>M0HWK8</accession>
<keyword evidence="1" id="KW-0802">TPR repeat</keyword>
<proteinExistence type="predicted"/>